<evidence type="ECO:0000313" key="3">
    <source>
        <dbReference type="Proteomes" id="UP000276178"/>
    </source>
</evidence>
<dbReference type="RefSeq" id="WP_005833210.1">
    <property type="nucleotide sequence ID" value="NZ_BJOD01000069.1"/>
</dbReference>
<keyword evidence="4" id="KW-1185">Reference proteome</keyword>
<sequence length="73" mass="8746">MPAYKLDPEWVMSYLALQEERLACEVHPKDKEAIMNKIRELTLSIMYKQARRFLVYLETEDQQTVAKKNKHCM</sequence>
<dbReference type="AlphaFoldDB" id="A0A3M8AAY5"/>
<accession>A0A3M8AAY5</accession>
<dbReference type="GeneID" id="82812409"/>
<evidence type="ECO:0000313" key="2">
    <source>
        <dbReference type="EMBL" id="RNB48409.1"/>
    </source>
</evidence>
<proteinExistence type="predicted"/>
<organism evidence="2 3">
    <name type="scientific">Brevibacillus agri</name>
    <dbReference type="NCBI Taxonomy" id="51101"/>
    <lineage>
        <taxon>Bacteria</taxon>
        <taxon>Bacillati</taxon>
        <taxon>Bacillota</taxon>
        <taxon>Bacilli</taxon>
        <taxon>Bacillales</taxon>
        <taxon>Paenibacillaceae</taxon>
        <taxon>Brevibacillus</taxon>
    </lineage>
</organism>
<evidence type="ECO:0000313" key="4">
    <source>
        <dbReference type="Proteomes" id="UP000317180"/>
    </source>
</evidence>
<protein>
    <submittedName>
        <fullName evidence="2">Uncharacterized protein</fullName>
    </submittedName>
</protein>
<dbReference type="Proteomes" id="UP000276178">
    <property type="component" value="Unassembled WGS sequence"/>
</dbReference>
<name>A0A3M8AAY5_9BACL</name>
<comment type="caution">
    <text evidence="2">The sequence shown here is derived from an EMBL/GenBank/DDBJ whole genome shotgun (WGS) entry which is preliminary data.</text>
</comment>
<dbReference type="OrthoDB" id="2473114at2"/>
<evidence type="ECO:0000313" key="1">
    <source>
        <dbReference type="EMBL" id="GED28369.1"/>
    </source>
</evidence>
<dbReference type="Proteomes" id="UP000317180">
    <property type="component" value="Unassembled WGS sequence"/>
</dbReference>
<gene>
    <name evidence="1" type="ORF">BAG01nite_44710</name>
    <name evidence="2" type="ORF">EB820_23340</name>
</gene>
<dbReference type="EMBL" id="BJOD01000069">
    <property type="protein sequence ID" value="GED28369.1"/>
    <property type="molecule type" value="Genomic_DNA"/>
</dbReference>
<dbReference type="EMBL" id="RHHN01000087">
    <property type="protein sequence ID" value="RNB48409.1"/>
    <property type="molecule type" value="Genomic_DNA"/>
</dbReference>
<reference evidence="2 3" key="1">
    <citation type="submission" date="2018-10" db="EMBL/GenBank/DDBJ databases">
        <title>Phylogenomics of Brevibacillus.</title>
        <authorList>
            <person name="Dunlap C."/>
        </authorList>
    </citation>
    <scope>NUCLEOTIDE SEQUENCE [LARGE SCALE GENOMIC DNA]</scope>
    <source>
        <strain evidence="2 3">NRRL NRS 1219</strain>
    </source>
</reference>
<reference evidence="1 4" key="2">
    <citation type="submission" date="2019-06" db="EMBL/GenBank/DDBJ databases">
        <title>Whole genome shotgun sequence of Brevibacillus agri NBRC 15538.</title>
        <authorList>
            <person name="Hosoyama A."/>
            <person name="Uohara A."/>
            <person name="Ohji S."/>
            <person name="Ichikawa N."/>
        </authorList>
    </citation>
    <scope>NUCLEOTIDE SEQUENCE [LARGE SCALE GENOMIC DNA]</scope>
    <source>
        <strain evidence="1 4">NBRC 15538</strain>
    </source>
</reference>